<dbReference type="Proteomes" id="UP000179636">
    <property type="component" value="Unassembled WGS sequence"/>
</dbReference>
<evidence type="ECO:0000313" key="1">
    <source>
        <dbReference type="EMBL" id="OHT93233.1"/>
    </source>
</evidence>
<comment type="caution">
    <text evidence="1">The sequence shown here is derived from an EMBL/GenBank/DDBJ whole genome shotgun (WGS) entry which is preliminary data.</text>
</comment>
<name>A0A1Q9WH68_9MYCO</name>
<gene>
    <name evidence="1" type="ORF">BKG61_22790</name>
</gene>
<accession>A0A1S1JTK8</accession>
<evidence type="ECO:0008006" key="3">
    <source>
        <dbReference type="Google" id="ProtNLM"/>
    </source>
</evidence>
<accession>A0A1Q9WH68</accession>
<reference evidence="1 2" key="1">
    <citation type="submission" date="2016-10" db="EMBL/GenBank/DDBJ databases">
        <title>Evaluation of Human, Animal and Environmental Mycobacterium chelonae Isolates by Core Genome Phylogenomic Analysis, Targeted Gene Comparison, and Anti-microbial Susceptibility Patterns: A Tale of Mistaken Identities.</title>
        <authorList>
            <person name="Fogelson S.B."/>
            <person name="Camus A.C."/>
            <person name="Lorenz W."/>
            <person name="Vasireddy R."/>
            <person name="Vasireddy S."/>
            <person name="Smith T."/>
            <person name="Brown-Elliott B.A."/>
            <person name="Wallace R.J.Jr."/>
            <person name="Hasan N.A."/>
            <person name="Reischl U."/>
            <person name="Sanchez S."/>
        </authorList>
    </citation>
    <scope>NUCLEOTIDE SEQUENCE [LARGE SCALE GENOMIC DNA]</scope>
    <source>
        <strain evidence="1 2">24999</strain>
    </source>
</reference>
<dbReference type="AlphaFoldDB" id="A0A1Q9WH68"/>
<organism evidence="1 2">
    <name type="scientific">Mycobacterium syngnathidarum</name>
    <dbReference type="NCBI Taxonomy" id="1908205"/>
    <lineage>
        <taxon>Bacteria</taxon>
        <taxon>Bacillati</taxon>
        <taxon>Actinomycetota</taxon>
        <taxon>Actinomycetes</taxon>
        <taxon>Mycobacteriales</taxon>
        <taxon>Mycobacteriaceae</taxon>
        <taxon>Mycobacterium</taxon>
    </lineage>
</organism>
<evidence type="ECO:0000313" key="2">
    <source>
        <dbReference type="Proteomes" id="UP000179636"/>
    </source>
</evidence>
<proteinExistence type="predicted"/>
<protein>
    <recommendedName>
        <fullName evidence="3">Secretion protein EspD</fullName>
    </recommendedName>
</protein>
<dbReference type="RefSeq" id="WP_070185546.1">
    <property type="nucleotide sequence ID" value="NZ_MLCL01000010.1"/>
</dbReference>
<dbReference type="STRING" id="1908205.BKG60_02530"/>
<keyword evidence="2" id="KW-1185">Reference proteome</keyword>
<dbReference type="EMBL" id="MLHV01000025">
    <property type="protein sequence ID" value="OHT93233.1"/>
    <property type="molecule type" value="Genomic_DNA"/>
</dbReference>
<sequence>MTDQYEPYDDDESGLSAFDLYDDGASYDDDCGLAALDYQSSHATLNEEDADPKSDAASIPDITFSSANLSCTVTVTALLNGSIHQVDLAPQTSAMTENELAAEILAVADVVAAKAQSAQYELVAGLLRIQGQDADSIREIVHDRMGLPTPDEAVAAEANLTSRHLRPD</sequence>
<dbReference type="OrthoDB" id="4641051at2"/>